<dbReference type="InterPro" id="IPR018289">
    <property type="entry name" value="MULE_transposase_dom"/>
</dbReference>
<dbReference type="EMBL" id="BQNB010016452">
    <property type="protein sequence ID" value="GJT51973.1"/>
    <property type="molecule type" value="Genomic_DNA"/>
</dbReference>
<keyword evidence="4" id="KW-1185">Reference proteome</keyword>
<comment type="caution">
    <text evidence="3">The sequence shown here is derived from an EMBL/GenBank/DDBJ whole genome shotgun (WGS) entry which is preliminary data.</text>
</comment>
<evidence type="ECO:0000313" key="3">
    <source>
        <dbReference type="EMBL" id="GJT51973.1"/>
    </source>
</evidence>
<organism evidence="3 4">
    <name type="scientific">Tanacetum coccineum</name>
    <dbReference type="NCBI Taxonomy" id="301880"/>
    <lineage>
        <taxon>Eukaryota</taxon>
        <taxon>Viridiplantae</taxon>
        <taxon>Streptophyta</taxon>
        <taxon>Embryophyta</taxon>
        <taxon>Tracheophyta</taxon>
        <taxon>Spermatophyta</taxon>
        <taxon>Magnoliopsida</taxon>
        <taxon>eudicotyledons</taxon>
        <taxon>Gunneridae</taxon>
        <taxon>Pentapetalae</taxon>
        <taxon>asterids</taxon>
        <taxon>campanulids</taxon>
        <taxon>Asterales</taxon>
        <taxon>Asteraceae</taxon>
        <taxon>Asteroideae</taxon>
        <taxon>Anthemideae</taxon>
        <taxon>Anthemidinae</taxon>
        <taxon>Tanacetum</taxon>
    </lineage>
</organism>
<dbReference type="Proteomes" id="UP001151760">
    <property type="component" value="Unassembled WGS sequence"/>
</dbReference>
<evidence type="ECO:0000313" key="4">
    <source>
        <dbReference type="Proteomes" id="UP001151760"/>
    </source>
</evidence>
<dbReference type="Pfam" id="PF10551">
    <property type="entry name" value="MULE"/>
    <property type="match status" value="1"/>
</dbReference>
<dbReference type="PANTHER" id="PTHR31973:SF190">
    <property type="entry name" value="MULE TRANSPOSASE DOMAIN-CONTAINING PROTEIN"/>
    <property type="match status" value="1"/>
</dbReference>
<sequence length="560" mass="63077">MKCNGIDIADCFQVLGTGGELDAFVSIPDEGDMAFLRKKVKSGAAVGKRVFLQMDTAYDRRVIRRIAICLYVFSCEELALIRFSYHMLDKDTHPTTRAKEKQVKRQLQGRHISLLREYAQELINQNPGTIVRIDVQQEPNPESMTRTFRRVCQILITVGVDANNGMYPVAYAIVEAESKASWCWFLSLLGEDLGIEANFNYTFISDRQKAIHENMKSQFKGGVYKEMLWNAAKATSIGRAKCDLPLNNICKVFNRQLLDGKDQPIITCLEYIIEYLMKRIVVVQKVIAKTVGPLTPSVHAAYRLETWAHVYLFKVNLCNGREIWLEVEATTVIAPPLYKPQVSRPPKKRKKSHDEVTNESCSSGKLSRKGKSVRCGKCGNVGHNMKGYRGQGGATQAVVQGLSMVKVVQEELLVQGMSLVRQVQDKLLVQGLSLVKQVVQVMSQVNLLVLVNPFIGVSWMIQTSLWKNIPDSKKKRLEEEMRELRQSVIGLRGVVESFITEQTRVSTWMISCMTQLMDASGRTYQAFDSTLVGSSRVPYQRRVIPRTGDASTSAPQQLDP</sequence>
<reference evidence="3" key="1">
    <citation type="journal article" date="2022" name="Int. J. Mol. Sci.">
        <title>Draft Genome of Tanacetum Coccineum: Genomic Comparison of Closely Related Tanacetum-Family Plants.</title>
        <authorList>
            <person name="Yamashiro T."/>
            <person name="Shiraishi A."/>
            <person name="Nakayama K."/>
            <person name="Satake H."/>
        </authorList>
    </citation>
    <scope>NUCLEOTIDE SEQUENCE</scope>
</reference>
<protein>
    <submittedName>
        <fullName evidence="3">Mutator type transposase</fullName>
    </submittedName>
</protein>
<name>A0ABQ5EM16_9ASTR</name>
<dbReference type="PANTHER" id="PTHR31973">
    <property type="entry name" value="POLYPROTEIN, PUTATIVE-RELATED"/>
    <property type="match status" value="1"/>
</dbReference>
<reference evidence="3" key="2">
    <citation type="submission" date="2022-01" db="EMBL/GenBank/DDBJ databases">
        <authorList>
            <person name="Yamashiro T."/>
            <person name="Shiraishi A."/>
            <person name="Satake H."/>
            <person name="Nakayama K."/>
        </authorList>
    </citation>
    <scope>NUCLEOTIDE SEQUENCE</scope>
</reference>
<proteinExistence type="predicted"/>
<feature type="region of interest" description="Disordered" evidence="1">
    <location>
        <begin position="340"/>
        <end position="372"/>
    </location>
</feature>
<evidence type="ECO:0000256" key="1">
    <source>
        <dbReference type="SAM" id="MobiDB-lite"/>
    </source>
</evidence>
<feature type="domain" description="MULE transposase" evidence="2">
    <location>
        <begin position="153"/>
        <end position="219"/>
    </location>
</feature>
<accession>A0ABQ5EM16</accession>
<evidence type="ECO:0000259" key="2">
    <source>
        <dbReference type="Pfam" id="PF10551"/>
    </source>
</evidence>
<gene>
    <name evidence="3" type="ORF">Tco_0978130</name>
</gene>